<keyword evidence="2" id="KW-0436">Ligase</keyword>
<protein>
    <submittedName>
        <fullName evidence="2">Acyl-CoA synthetase (AMP-forming)/AMP-acid ligase II/uncharacterized protein YbaR (Trm112 family)</fullName>
    </submittedName>
</protein>
<proteinExistence type="predicted"/>
<dbReference type="SUPFAM" id="SSF158997">
    <property type="entry name" value="Trm112p-like"/>
    <property type="match status" value="1"/>
</dbReference>
<dbReference type="GO" id="GO:0016874">
    <property type="term" value="F:ligase activity"/>
    <property type="evidence" value="ECO:0007669"/>
    <property type="project" value="UniProtKB-KW"/>
</dbReference>
<reference evidence="2 3" key="1">
    <citation type="submission" date="2023-07" db="EMBL/GenBank/DDBJ databases">
        <title>Sequencing the genomes of 1000 actinobacteria strains.</title>
        <authorList>
            <person name="Klenk H.-P."/>
        </authorList>
    </citation>
    <scope>NUCLEOTIDE SEQUENCE [LARGE SCALE GENOMIC DNA]</scope>
    <source>
        <strain evidence="2 3">DSM 41600</strain>
    </source>
</reference>
<dbReference type="Proteomes" id="UP001234880">
    <property type="component" value="Unassembled WGS sequence"/>
</dbReference>
<dbReference type="InterPro" id="IPR025110">
    <property type="entry name" value="AMP-bd_C"/>
</dbReference>
<organism evidence="2 3">
    <name type="scientific">Streptomyces demainii</name>
    <dbReference type="NCBI Taxonomy" id="588122"/>
    <lineage>
        <taxon>Bacteria</taxon>
        <taxon>Bacillati</taxon>
        <taxon>Actinomycetota</taxon>
        <taxon>Actinomycetes</taxon>
        <taxon>Kitasatosporales</taxon>
        <taxon>Streptomycetaceae</taxon>
        <taxon>Streptomyces</taxon>
    </lineage>
</organism>
<evidence type="ECO:0000313" key="3">
    <source>
        <dbReference type="Proteomes" id="UP001234880"/>
    </source>
</evidence>
<evidence type="ECO:0000259" key="1">
    <source>
        <dbReference type="Pfam" id="PF13193"/>
    </source>
</evidence>
<dbReference type="RefSeq" id="WP_370595139.1">
    <property type="nucleotide sequence ID" value="NZ_JAURUE010000002.1"/>
</dbReference>
<name>A0ABT9L0Q9_9ACTN</name>
<dbReference type="Pfam" id="PF13193">
    <property type="entry name" value="AMP-binding_C"/>
    <property type="match status" value="1"/>
</dbReference>
<dbReference type="Gene3D" id="2.30.38.10">
    <property type="entry name" value="Luciferase, Domain 3"/>
    <property type="match status" value="1"/>
</dbReference>
<dbReference type="SUPFAM" id="SSF56801">
    <property type="entry name" value="Acetyl-CoA synthetase-like"/>
    <property type="match status" value="1"/>
</dbReference>
<dbReference type="PANTHER" id="PTHR43767">
    <property type="entry name" value="LONG-CHAIN-FATTY-ACID--COA LIGASE"/>
    <property type="match status" value="1"/>
</dbReference>
<evidence type="ECO:0000313" key="2">
    <source>
        <dbReference type="EMBL" id="MDP9614290.1"/>
    </source>
</evidence>
<gene>
    <name evidence="2" type="ORF">JOF35_006628</name>
</gene>
<dbReference type="EMBL" id="JAURUE010000002">
    <property type="protein sequence ID" value="MDP9614290.1"/>
    <property type="molecule type" value="Genomic_DNA"/>
</dbReference>
<dbReference type="InterPro" id="IPR045851">
    <property type="entry name" value="AMP-bd_C_sf"/>
</dbReference>
<comment type="caution">
    <text evidence="2">The sequence shown here is derived from an EMBL/GenBank/DDBJ whole genome shotgun (WGS) entry which is preliminary data.</text>
</comment>
<dbReference type="InterPro" id="IPR050237">
    <property type="entry name" value="ATP-dep_AMP-bd_enzyme"/>
</dbReference>
<accession>A0ABT9L0Q9</accession>
<dbReference type="PANTHER" id="PTHR43767:SF10">
    <property type="entry name" value="SURFACTIN SYNTHASE SUBUNIT 1"/>
    <property type="match status" value="1"/>
</dbReference>
<dbReference type="InterPro" id="IPR005651">
    <property type="entry name" value="Trm112-like"/>
</dbReference>
<feature type="domain" description="AMP-binding enzyme C-terminal" evidence="1">
    <location>
        <begin position="87"/>
        <end position="160"/>
    </location>
</feature>
<dbReference type="Pfam" id="PF03966">
    <property type="entry name" value="Trm112p"/>
    <property type="match status" value="1"/>
</dbReference>
<dbReference type="Gene3D" id="2.20.25.10">
    <property type="match status" value="1"/>
</dbReference>
<sequence>MSRHGTRVRIADEQGNSLPTGRVGEIWLHSEAPKRRYLDTALDKRFHIGEWTRMTDLGWLDEDGDLHFFDRAADAIRSDGDLVSSIEVEAVLYEHPAVREAAVIGTPDPARGEAVSAVLVLSSPDELDSVRAFADARLPAAKSPVRYFTTDALPRSFLGKVLKRELRDHYARARVPTQQQRAPEPALTRRTTMPLETELLDVLACPDHPDAVLRHDETDESLTCRECGRTFPVLRGIPVMLPKSARK</sequence>
<keyword evidence="3" id="KW-1185">Reference proteome</keyword>
<dbReference type="Gene3D" id="3.30.300.30">
    <property type="match status" value="1"/>
</dbReference>